<dbReference type="InterPro" id="IPR006439">
    <property type="entry name" value="HAD-SF_hydro_IA"/>
</dbReference>
<dbReference type="NCBIfam" id="TIGR01549">
    <property type="entry name" value="HAD-SF-IA-v1"/>
    <property type="match status" value="1"/>
</dbReference>
<dbReference type="GO" id="GO:0006281">
    <property type="term" value="P:DNA repair"/>
    <property type="evidence" value="ECO:0007669"/>
    <property type="project" value="TreeGrafter"/>
</dbReference>
<dbReference type="PANTHER" id="PTHR43434">
    <property type="entry name" value="PHOSPHOGLYCOLATE PHOSPHATASE"/>
    <property type="match status" value="1"/>
</dbReference>
<dbReference type="SUPFAM" id="SSF56784">
    <property type="entry name" value="HAD-like"/>
    <property type="match status" value="1"/>
</dbReference>
<dbReference type="GO" id="GO:0008967">
    <property type="term" value="F:phosphoglycolate phosphatase activity"/>
    <property type="evidence" value="ECO:0007669"/>
    <property type="project" value="TreeGrafter"/>
</dbReference>
<organism evidence="1">
    <name type="scientific">uncultured Rubrobacteraceae bacterium</name>
    <dbReference type="NCBI Taxonomy" id="349277"/>
    <lineage>
        <taxon>Bacteria</taxon>
        <taxon>Bacillati</taxon>
        <taxon>Actinomycetota</taxon>
        <taxon>Rubrobacteria</taxon>
        <taxon>Rubrobacterales</taxon>
        <taxon>Rubrobacteraceae</taxon>
        <taxon>environmental samples</taxon>
    </lineage>
</organism>
<dbReference type="InterPro" id="IPR036412">
    <property type="entry name" value="HAD-like_sf"/>
</dbReference>
<dbReference type="PANTHER" id="PTHR43434:SF1">
    <property type="entry name" value="PHOSPHOGLYCOLATE PHOSPHATASE"/>
    <property type="match status" value="1"/>
</dbReference>
<gene>
    <name evidence="1" type="ORF">AVDCRST_MAG58-3688</name>
</gene>
<proteinExistence type="predicted"/>
<accession>A0A6J4RFU7</accession>
<dbReference type="GO" id="GO:0005829">
    <property type="term" value="C:cytosol"/>
    <property type="evidence" value="ECO:0007669"/>
    <property type="project" value="TreeGrafter"/>
</dbReference>
<dbReference type="InterPro" id="IPR050155">
    <property type="entry name" value="HAD-like_hydrolase_sf"/>
</dbReference>
<name>A0A6J4RFU7_9ACTN</name>
<dbReference type="InterPro" id="IPR023214">
    <property type="entry name" value="HAD_sf"/>
</dbReference>
<evidence type="ECO:0008006" key="2">
    <source>
        <dbReference type="Google" id="ProtNLM"/>
    </source>
</evidence>
<dbReference type="AlphaFoldDB" id="A0A6J4RFU7"/>
<evidence type="ECO:0000313" key="1">
    <source>
        <dbReference type="EMBL" id="CAA9467716.1"/>
    </source>
</evidence>
<dbReference type="EMBL" id="CADCVF010000076">
    <property type="protein sequence ID" value="CAA9467716.1"/>
    <property type="molecule type" value="Genomic_DNA"/>
</dbReference>
<dbReference type="Gene3D" id="1.10.150.720">
    <property type="entry name" value="Haloacid dehalogenase-like hydrolase"/>
    <property type="match status" value="1"/>
</dbReference>
<reference evidence="1" key="1">
    <citation type="submission" date="2020-02" db="EMBL/GenBank/DDBJ databases">
        <authorList>
            <person name="Meier V. D."/>
        </authorList>
    </citation>
    <scope>NUCLEOTIDE SEQUENCE</scope>
    <source>
        <strain evidence="1">AVDCRST_MAG58</strain>
    </source>
</reference>
<protein>
    <recommendedName>
        <fullName evidence="2">HAD-superfamily hydrolase, subfamily IA, variant 1</fullName>
    </recommendedName>
</protein>
<dbReference type="Pfam" id="PF00702">
    <property type="entry name" value="Hydrolase"/>
    <property type="match status" value="1"/>
</dbReference>
<dbReference type="InterPro" id="IPR044924">
    <property type="entry name" value="HAD-SF_hydro_IA_REG-2-like_cap"/>
</dbReference>
<sequence length="227" mass="25323">MWDFDGTLAHRVGEWPAWTQTLLEVLDRKTPGHGIDPELVRPFLRTGFPWHSPEVNHQHLDSADAWWGALEPRFAETFRAAGAEEARASEMARAVRGAYLDPERWRLYEDTIPVLEELSSSGWKHALLTNHVPELPEIAGRLGLDRHVERIFNSAQTGYEKPQPEAFRRVLDALVGTDEIWMIGDNAAADVAGAKAAGIPAILVRRRSDGVEPYCEDLTGVAEIVDG</sequence>
<dbReference type="Gene3D" id="3.40.50.1000">
    <property type="entry name" value="HAD superfamily/HAD-like"/>
    <property type="match status" value="1"/>
</dbReference>